<gene>
    <name evidence="1" type="ORF">DPMN_111754</name>
</gene>
<reference evidence="1" key="1">
    <citation type="journal article" date="2019" name="bioRxiv">
        <title>The Genome of the Zebra Mussel, Dreissena polymorpha: A Resource for Invasive Species Research.</title>
        <authorList>
            <person name="McCartney M.A."/>
            <person name="Auch B."/>
            <person name="Kono T."/>
            <person name="Mallez S."/>
            <person name="Zhang Y."/>
            <person name="Obille A."/>
            <person name="Becker A."/>
            <person name="Abrahante J.E."/>
            <person name="Garbe J."/>
            <person name="Badalamenti J.P."/>
            <person name="Herman A."/>
            <person name="Mangelson H."/>
            <person name="Liachko I."/>
            <person name="Sullivan S."/>
            <person name="Sone E.D."/>
            <person name="Koren S."/>
            <person name="Silverstein K.A.T."/>
            <person name="Beckman K.B."/>
            <person name="Gohl D.M."/>
        </authorList>
    </citation>
    <scope>NUCLEOTIDE SEQUENCE</scope>
    <source>
        <strain evidence="1">Duluth1</strain>
        <tissue evidence="1">Whole animal</tissue>
    </source>
</reference>
<sequence>MQNKDCLREVTGALRATERILLKSLSRVEIGGKRGSTVPVLLTQKTQRCIELLFKWRGTAGVAKNNWYVVAKPYHGS</sequence>
<evidence type="ECO:0000313" key="1">
    <source>
        <dbReference type="EMBL" id="KAH3838346.1"/>
    </source>
</evidence>
<dbReference type="EMBL" id="JAIWYP010000004">
    <property type="protein sequence ID" value="KAH3838346.1"/>
    <property type="molecule type" value="Genomic_DNA"/>
</dbReference>
<dbReference type="Proteomes" id="UP000828390">
    <property type="component" value="Unassembled WGS sequence"/>
</dbReference>
<proteinExistence type="predicted"/>
<accession>A0A9D4KFS9</accession>
<keyword evidence="2" id="KW-1185">Reference proteome</keyword>
<organism evidence="1 2">
    <name type="scientific">Dreissena polymorpha</name>
    <name type="common">Zebra mussel</name>
    <name type="synonym">Mytilus polymorpha</name>
    <dbReference type="NCBI Taxonomy" id="45954"/>
    <lineage>
        <taxon>Eukaryota</taxon>
        <taxon>Metazoa</taxon>
        <taxon>Spiralia</taxon>
        <taxon>Lophotrochozoa</taxon>
        <taxon>Mollusca</taxon>
        <taxon>Bivalvia</taxon>
        <taxon>Autobranchia</taxon>
        <taxon>Heteroconchia</taxon>
        <taxon>Euheterodonta</taxon>
        <taxon>Imparidentia</taxon>
        <taxon>Neoheterodontei</taxon>
        <taxon>Myida</taxon>
        <taxon>Dreissenoidea</taxon>
        <taxon>Dreissenidae</taxon>
        <taxon>Dreissena</taxon>
    </lineage>
</organism>
<evidence type="ECO:0000313" key="2">
    <source>
        <dbReference type="Proteomes" id="UP000828390"/>
    </source>
</evidence>
<comment type="caution">
    <text evidence="1">The sequence shown here is derived from an EMBL/GenBank/DDBJ whole genome shotgun (WGS) entry which is preliminary data.</text>
</comment>
<dbReference type="PANTHER" id="PTHR33480:SF1">
    <property type="entry name" value="TYR RECOMBINASE DOMAIN-CONTAINING PROTEIN"/>
    <property type="match status" value="1"/>
</dbReference>
<reference evidence="1" key="2">
    <citation type="submission" date="2020-11" db="EMBL/GenBank/DDBJ databases">
        <authorList>
            <person name="McCartney M.A."/>
            <person name="Auch B."/>
            <person name="Kono T."/>
            <person name="Mallez S."/>
            <person name="Becker A."/>
            <person name="Gohl D.M."/>
            <person name="Silverstein K.A.T."/>
            <person name="Koren S."/>
            <person name="Bechman K.B."/>
            <person name="Herman A."/>
            <person name="Abrahante J.E."/>
            <person name="Garbe J."/>
        </authorList>
    </citation>
    <scope>NUCLEOTIDE SEQUENCE</scope>
    <source>
        <strain evidence="1">Duluth1</strain>
        <tissue evidence="1">Whole animal</tissue>
    </source>
</reference>
<name>A0A9D4KFS9_DREPO</name>
<protein>
    <submittedName>
        <fullName evidence="1">Uncharacterized protein</fullName>
    </submittedName>
</protein>
<dbReference type="AlphaFoldDB" id="A0A9D4KFS9"/>
<dbReference type="PANTHER" id="PTHR33480">
    <property type="entry name" value="SET DOMAIN-CONTAINING PROTEIN-RELATED"/>
    <property type="match status" value="1"/>
</dbReference>